<evidence type="ECO:0000313" key="3">
    <source>
        <dbReference type="Proteomes" id="UP000682877"/>
    </source>
</evidence>
<organism evidence="2 3">
    <name type="scientific">Arabidopsis arenosa</name>
    <name type="common">Sand rock-cress</name>
    <name type="synonym">Cardaminopsis arenosa</name>
    <dbReference type="NCBI Taxonomy" id="38785"/>
    <lineage>
        <taxon>Eukaryota</taxon>
        <taxon>Viridiplantae</taxon>
        <taxon>Streptophyta</taxon>
        <taxon>Embryophyta</taxon>
        <taxon>Tracheophyta</taxon>
        <taxon>Spermatophyta</taxon>
        <taxon>Magnoliopsida</taxon>
        <taxon>eudicotyledons</taxon>
        <taxon>Gunneridae</taxon>
        <taxon>Pentapetalae</taxon>
        <taxon>rosids</taxon>
        <taxon>malvids</taxon>
        <taxon>Brassicales</taxon>
        <taxon>Brassicaceae</taxon>
        <taxon>Camelineae</taxon>
        <taxon>Arabidopsis</taxon>
    </lineage>
</organism>
<feature type="compositionally biased region" description="Pro residues" evidence="1">
    <location>
        <begin position="10"/>
        <end position="33"/>
    </location>
</feature>
<sequence>MSSVAFLDLRPPPAPPPESPSPPTPPEQPDPPDPQICLSFDVSLAQPPTMMSLPLLPAKSLNSIGLLRLDESLFAIWFGELDVRLYLTTSTTAIFGVHCYLADALTFSPQITLITLMRSLTTVCRLCLDLAWLEIVFWQLRLRSLFQFNRPVDRVHRSFHSSHLSFMELFLLLTTSLVFSSVTRSSVIKTVLLDAEAKIVVHDYFCSAFACCLALSTREALFSPLCISKSLNSMLQVGLLVSAVWVGRLQVMNVPCSGSTCIVQCALIGSRSAGFCLSNGVVGLSCPRLSHQR</sequence>
<protein>
    <submittedName>
        <fullName evidence="2">Uncharacterized protein</fullName>
    </submittedName>
</protein>
<gene>
    <name evidence="2" type="ORF">AARE701A_LOCUS2957</name>
</gene>
<dbReference type="AlphaFoldDB" id="A0A8S1ZI82"/>
<proteinExistence type="predicted"/>
<accession>A0A8S1ZI82</accession>
<dbReference type="EMBL" id="LR999451">
    <property type="protein sequence ID" value="CAE5959433.1"/>
    <property type="molecule type" value="Genomic_DNA"/>
</dbReference>
<evidence type="ECO:0000256" key="1">
    <source>
        <dbReference type="SAM" id="MobiDB-lite"/>
    </source>
</evidence>
<feature type="region of interest" description="Disordered" evidence="1">
    <location>
        <begin position="1"/>
        <end position="33"/>
    </location>
</feature>
<keyword evidence="3" id="KW-1185">Reference proteome</keyword>
<reference evidence="2" key="1">
    <citation type="submission" date="2021-01" db="EMBL/GenBank/DDBJ databases">
        <authorList>
            <person name="Bezrukov I."/>
        </authorList>
    </citation>
    <scope>NUCLEOTIDE SEQUENCE</scope>
</reference>
<dbReference type="Proteomes" id="UP000682877">
    <property type="component" value="Chromosome 1"/>
</dbReference>
<name>A0A8S1ZI82_ARAAE</name>
<evidence type="ECO:0000313" key="2">
    <source>
        <dbReference type="EMBL" id="CAE5959433.1"/>
    </source>
</evidence>